<feature type="non-terminal residue" evidence="1">
    <location>
        <position position="1"/>
    </location>
</feature>
<organism evidence="1">
    <name type="scientific">marine sediment metagenome</name>
    <dbReference type="NCBI Taxonomy" id="412755"/>
    <lineage>
        <taxon>unclassified sequences</taxon>
        <taxon>metagenomes</taxon>
        <taxon>ecological metagenomes</taxon>
    </lineage>
</organism>
<proteinExistence type="predicted"/>
<dbReference type="PANTHER" id="PTHR41287:SF1">
    <property type="entry name" value="PROTEIN YMFN"/>
    <property type="match status" value="1"/>
</dbReference>
<dbReference type="EMBL" id="LAZR01066794">
    <property type="protein sequence ID" value="KKK52876.1"/>
    <property type="molecule type" value="Genomic_DNA"/>
</dbReference>
<dbReference type="InterPro" id="IPR027417">
    <property type="entry name" value="P-loop_NTPase"/>
</dbReference>
<evidence type="ECO:0008006" key="2">
    <source>
        <dbReference type="Google" id="ProtNLM"/>
    </source>
</evidence>
<dbReference type="PANTHER" id="PTHR41287">
    <property type="match status" value="1"/>
</dbReference>
<feature type="non-terminal residue" evidence="1">
    <location>
        <position position="346"/>
    </location>
</feature>
<name>A0A0F8YY17_9ZZZZ</name>
<reference evidence="1" key="1">
    <citation type="journal article" date="2015" name="Nature">
        <title>Complex archaea that bridge the gap between prokaryotes and eukaryotes.</title>
        <authorList>
            <person name="Spang A."/>
            <person name="Saw J.H."/>
            <person name="Jorgensen S.L."/>
            <person name="Zaremba-Niedzwiedzka K."/>
            <person name="Martijn J."/>
            <person name="Lind A.E."/>
            <person name="van Eijk R."/>
            <person name="Schleper C."/>
            <person name="Guy L."/>
            <person name="Ettema T.J."/>
        </authorList>
    </citation>
    <scope>NUCLEOTIDE SEQUENCE</scope>
</reference>
<comment type="caution">
    <text evidence="1">The sequence shown here is derived from an EMBL/GenBank/DDBJ whole genome shotgun (WGS) entry which is preliminary data.</text>
</comment>
<gene>
    <name evidence="1" type="ORF">LCGC14_3100490</name>
</gene>
<sequence>TQRTGRPTHGGKVVRAARELGFELMAWQKHVADIALEYDPDSGLPAYKTVTVTIPRQNGKTQLILAVMVARSLMWGSKQSVVYGAQNGKDARKKWKEDLLPQIEGSSLNHVVERPYLSDGNTNLLWENGSRISIVDNTPTAGHGLTLDLVMLDEAFAHKDDAPETAFVPTMATRPFAQLWNVSSAGDPSSSYLLRKVEQGRAAVVAGKTEDSAYFEWSVPEDEDPYDLSVLPAHFPAWNVTIDEKFIRWAQGELSEGSYRRTIGNQWTETSERLIPSEWWLAVCSKEHHVDSGTVVYAIDAKPDRSQSAVVKADAEGNIELVAVRPGISWVAEAFKTKLKTQAQVV</sequence>
<dbReference type="InterPro" id="IPR005021">
    <property type="entry name" value="Terminase_largesu-like"/>
</dbReference>
<accession>A0A0F8YY17</accession>
<dbReference type="AlphaFoldDB" id="A0A0F8YY17"/>
<protein>
    <recommendedName>
        <fullName evidence="2">Terminase large subunit gp17-like C-terminal domain-containing protein</fullName>
    </recommendedName>
</protein>
<dbReference type="Gene3D" id="3.40.50.300">
    <property type="entry name" value="P-loop containing nucleotide triphosphate hydrolases"/>
    <property type="match status" value="1"/>
</dbReference>
<evidence type="ECO:0000313" key="1">
    <source>
        <dbReference type="EMBL" id="KKK52876.1"/>
    </source>
</evidence>